<name>A0A382E8F6_9ZZZZ</name>
<gene>
    <name evidence="1" type="ORF">METZ01_LOCUS199832</name>
</gene>
<protein>
    <submittedName>
        <fullName evidence="1">Uncharacterized protein</fullName>
    </submittedName>
</protein>
<dbReference type="EMBL" id="UINC01043231">
    <property type="protein sequence ID" value="SVB46978.1"/>
    <property type="molecule type" value="Genomic_DNA"/>
</dbReference>
<feature type="non-terminal residue" evidence="1">
    <location>
        <position position="233"/>
    </location>
</feature>
<dbReference type="AlphaFoldDB" id="A0A382E8F6"/>
<reference evidence="1" key="1">
    <citation type="submission" date="2018-05" db="EMBL/GenBank/DDBJ databases">
        <authorList>
            <person name="Lanie J.A."/>
            <person name="Ng W.-L."/>
            <person name="Kazmierczak K.M."/>
            <person name="Andrzejewski T.M."/>
            <person name="Davidsen T.M."/>
            <person name="Wayne K.J."/>
            <person name="Tettelin H."/>
            <person name="Glass J.I."/>
            <person name="Rusch D."/>
            <person name="Podicherti R."/>
            <person name="Tsui H.-C.T."/>
            <person name="Winkler M.E."/>
        </authorList>
    </citation>
    <scope>NUCLEOTIDE SEQUENCE</scope>
</reference>
<sequence length="233" mass="25446">MFFPVLLAVCGQDPDFNFTINVSGGGYGYDLVIGFSLDASDKYDPGIDKYAPPPSPPGTFDAALWWNNDRWYSQIVHGDTSDLIEHAWNIQLQYPENDFISLHWDNGCIAPLGTFILQDAFGGELVNVDMTAVDNVTLDNPELRTIQLKVTPKLYFPKQPPAGFEFTPIPVSGTFIGTITINGQSAKGCDWLAAFDENGNCAGSRALIINDGLAWTNIPIYGDDSTTPDVDEG</sequence>
<evidence type="ECO:0000313" key="1">
    <source>
        <dbReference type="EMBL" id="SVB46978.1"/>
    </source>
</evidence>
<proteinExistence type="predicted"/>
<organism evidence="1">
    <name type="scientific">marine metagenome</name>
    <dbReference type="NCBI Taxonomy" id="408172"/>
    <lineage>
        <taxon>unclassified sequences</taxon>
        <taxon>metagenomes</taxon>
        <taxon>ecological metagenomes</taxon>
    </lineage>
</organism>
<accession>A0A382E8F6</accession>